<dbReference type="GO" id="GO:0106300">
    <property type="term" value="P:protein-DNA covalent cross-linking repair"/>
    <property type="evidence" value="ECO:0007669"/>
    <property type="project" value="InterPro"/>
</dbReference>
<dbReference type="PANTHER" id="PTHR13604">
    <property type="entry name" value="DC12-RELATED"/>
    <property type="match status" value="1"/>
</dbReference>
<organism evidence="10 11">
    <name type="scientific">Aureimonas pseudogalii</name>
    <dbReference type="NCBI Taxonomy" id="1744844"/>
    <lineage>
        <taxon>Bacteria</taxon>
        <taxon>Pseudomonadati</taxon>
        <taxon>Pseudomonadota</taxon>
        <taxon>Alphaproteobacteria</taxon>
        <taxon>Hyphomicrobiales</taxon>
        <taxon>Aurantimonadaceae</taxon>
        <taxon>Aureimonas</taxon>
    </lineage>
</organism>
<reference evidence="10 11" key="1">
    <citation type="submission" date="2020-08" db="EMBL/GenBank/DDBJ databases">
        <title>Genomic Encyclopedia of Type Strains, Phase IV (KMG-IV): sequencing the most valuable type-strain genomes for metagenomic binning, comparative biology and taxonomic classification.</title>
        <authorList>
            <person name="Goeker M."/>
        </authorList>
    </citation>
    <scope>NUCLEOTIDE SEQUENCE [LARGE SCALE GENOMIC DNA]</scope>
    <source>
        <strain evidence="10 11">DSM 102238</strain>
    </source>
</reference>
<feature type="region of interest" description="Disordered" evidence="9">
    <location>
        <begin position="205"/>
        <end position="231"/>
    </location>
</feature>
<name>A0A7W6EA98_9HYPH</name>
<keyword evidence="3" id="KW-0227">DNA damage</keyword>
<dbReference type="GO" id="GO:0006508">
    <property type="term" value="P:proteolysis"/>
    <property type="evidence" value="ECO:0007669"/>
    <property type="project" value="UniProtKB-KW"/>
</dbReference>
<keyword evidence="2 8" id="KW-0645">Protease</keyword>
<dbReference type="Pfam" id="PF02586">
    <property type="entry name" value="SRAP"/>
    <property type="match status" value="1"/>
</dbReference>
<protein>
    <recommendedName>
        <fullName evidence="8">Abasic site processing protein</fullName>
        <ecNumber evidence="8">3.4.-.-</ecNumber>
    </recommendedName>
</protein>
<dbReference type="GO" id="GO:0008233">
    <property type="term" value="F:peptidase activity"/>
    <property type="evidence" value="ECO:0007669"/>
    <property type="project" value="UniProtKB-KW"/>
</dbReference>
<keyword evidence="11" id="KW-1185">Reference proteome</keyword>
<evidence type="ECO:0000256" key="2">
    <source>
        <dbReference type="ARBA" id="ARBA00022670"/>
    </source>
</evidence>
<evidence type="ECO:0000256" key="8">
    <source>
        <dbReference type="RuleBase" id="RU364100"/>
    </source>
</evidence>
<evidence type="ECO:0000256" key="6">
    <source>
        <dbReference type="ARBA" id="ARBA00023125"/>
    </source>
</evidence>
<dbReference type="GO" id="GO:0003697">
    <property type="term" value="F:single-stranded DNA binding"/>
    <property type="evidence" value="ECO:0007669"/>
    <property type="project" value="InterPro"/>
</dbReference>
<dbReference type="SUPFAM" id="SSF143081">
    <property type="entry name" value="BB1717-like"/>
    <property type="match status" value="1"/>
</dbReference>
<comment type="similarity">
    <text evidence="1 8">Belongs to the SOS response-associated peptidase family.</text>
</comment>
<dbReference type="Gene3D" id="3.90.1680.20">
    <property type="match status" value="2"/>
</dbReference>
<evidence type="ECO:0000256" key="4">
    <source>
        <dbReference type="ARBA" id="ARBA00022801"/>
    </source>
</evidence>
<dbReference type="AlphaFoldDB" id="A0A7W6EA98"/>
<accession>A0A7W6EA98</accession>
<evidence type="ECO:0000256" key="1">
    <source>
        <dbReference type="ARBA" id="ARBA00008136"/>
    </source>
</evidence>
<evidence type="ECO:0000256" key="5">
    <source>
        <dbReference type="ARBA" id="ARBA00023124"/>
    </source>
</evidence>
<proteinExistence type="inferred from homology"/>
<evidence type="ECO:0000256" key="3">
    <source>
        <dbReference type="ARBA" id="ARBA00022763"/>
    </source>
</evidence>
<gene>
    <name evidence="10" type="ORF">GGR04_001448</name>
</gene>
<dbReference type="InterPro" id="IPR036590">
    <property type="entry name" value="SRAP-like"/>
</dbReference>
<dbReference type="Proteomes" id="UP000542776">
    <property type="component" value="Unassembled WGS sequence"/>
</dbReference>
<dbReference type="PANTHER" id="PTHR13604:SF0">
    <property type="entry name" value="ABASIC SITE PROCESSING PROTEIN HMCES"/>
    <property type="match status" value="1"/>
</dbReference>
<dbReference type="EC" id="3.4.-.-" evidence="8"/>
<evidence type="ECO:0000313" key="11">
    <source>
        <dbReference type="Proteomes" id="UP000542776"/>
    </source>
</evidence>
<evidence type="ECO:0000256" key="7">
    <source>
        <dbReference type="ARBA" id="ARBA00023239"/>
    </source>
</evidence>
<keyword evidence="4 8" id="KW-0378">Hydrolase</keyword>
<dbReference type="GO" id="GO:0016829">
    <property type="term" value="F:lyase activity"/>
    <property type="evidence" value="ECO:0007669"/>
    <property type="project" value="UniProtKB-KW"/>
</dbReference>
<keyword evidence="6" id="KW-0238">DNA-binding</keyword>
<evidence type="ECO:0000313" key="10">
    <source>
        <dbReference type="EMBL" id="MBB3997612.1"/>
    </source>
</evidence>
<keyword evidence="5" id="KW-0190">Covalent protein-DNA linkage</keyword>
<sequence>MTTGQPALLKFTGVRRDRAGPVPPMPARFPDDEAPVVRYVDGVRELVRMRWGMPSTTFALKGRAYDPGVANVRDTKSPHWRRWLPPEHRCLVPFTSFAHYDATEERRKRPVWFAADESRPLMVFAGLWTAWTSVRKIGEGEVSVDAFALMATDANRLVGTVHPKAMPVILTDSDEMDVWLRAPWREAAKLMRPWPEEGLAIVARGRRQDAGRSAPATMSETVPGKASEPAG</sequence>
<dbReference type="InterPro" id="IPR003738">
    <property type="entry name" value="SRAP"/>
</dbReference>
<dbReference type="EMBL" id="JACIEK010000002">
    <property type="protein sequence ID" value="MBB3997612.1"/>
    <property type="molecule type" value="Genomic_DNA"/>
</dbReference>
<keyword evidence="7" id="KW-0456">Lyase</keyword>
<comment type="caution">
    <text evidence="10">The sequence shown here is derived from an EMBL/GenBank/DDBJ whole genome shotgun (WGS) entry which is preliminary data.</text>
</comment>
<evidence type="ECO:0000256" key="9">
    <source>
        <dbReference type="SAM" id="MobiDB-lite"/>
    </source>
</evidence>